<dbReference type="SUPFAM" id="SSF141452">
    <property type="entry name" value="Hcp1-like"/>
    <property type="match status" value="1"/>
</dbReference>
<dbReference type="Gene3D" id="2.30.110.20">
    <property type="entry name" value="Hcp1-like"/>
    <property type="match status" value="1"/>
</dbReference>
<dbReference type="AlphaFoldDB" id="A0A2S8DFE8"/>
<accession>A0A2S8DFE8</accession>
<proteinExistence type="predicted"/>
<gene>
    <name evidence="1" type="ORF">C5K18_04880</name>
</gene>
<evidence type="ECO:0000313" key="2">
    <source>
        <dbReference type="Proteomes" id="UP000238186"/>
    </source>
</evidence>
<name>A0A2S8DFE8_SHIDY</name>
<dbReference type="Proteomes" id="UP000238186">
    <property type="component" value="Unassembled WGS sequence"/>
</dbReference>
<sequence length="399" mass="44901">MSNIVYLTVTGEQQGSISAGCGTSESTGNRWQSGHEDEIFTFSLLNNINNTGLGSQFHGITFCKLIDKSTPLFINSINNNEQLFMGFDFYRIYRFGRLEKYYYIQLRGAFLSAIHHQIIENQLDTETITISYEFILCQHLIANTEFSYLALPENYNRLFLPNSKNQTNNRFKTLNSKAIGRLLAAGGVYNGNIEGFRDTAEKLGGDAIKGYDQILNEKTAGIAIATASILLTKRSNVDTYTEINSYLGKLRGQQKLLDGIDIIEIIYIKRPSKDLANLRKEFNKTVRKNFLIKLAKTSEASGRFNAEDLLRMRKGNVPLNYNVHHKLSLDDGGTNDFENLVLIENEPYHKVFTNMQSRIAKGILVGESKITPWAIPSGSIYPPMKNVMNASHTIKHGAV</sequence>
<dbReference type="EMBL" id="PUGT01000066">
    <property type="protein sequence ID" value="PQN10361.1"/>
    <property type="molecule type" value="Genomic_DNA"/>
</dbReference>
<dbReference type="PANTHER" id="PTHR34319:SF7">
    <property type="entry name" value="HNH ENDONUCLEASE DOMAIN-CONTAINING PROTEIN"/>
    <property type="match status" value="1"/>
</dbReference>
<dbReference type="CDD" id="cd00085">
    <property type="entry name" value="HNHc"/>
    <property type="match status" value="1"/>
</dbReference>
<reference evidence="1 2" key="1">
    <citation type="submission" date="2018-02" db="EMBL/GenBank/DDBJ databases">
        <title>Distribution and characterization of Shiga toxin converting temperate phage carried by Shigella flexneri in Hispaniola.</title>
        <authorList>
            <person name="Fogolari M."/>
            <person name="Mavian C."/>
            <person name="Angeletti S."/>
            <person name="Salemi M."/>
            <person name="Lampel K.A."/>
            <person name="Maurelli A.T."/>
        </authorList>
    </citation>
    <scope>NUCLEOTIDE SEQUENCE [LARGE SCALE GENOMIC DNA]</scope>
    <source>
        <strain evidence="1 2">BS979</strain>
    </source>
</reference>
<dbReference type="PANTHER" id="PTHR34319">
    <property type="entry name" value="MAJOR EXPORTED PROTEIN"/>
    <property type="match status" value="1"/>
</dbReference>
<protein>
    <submittedName>
        <fullName evidence="1">Type VI secretion system tube protein Hcp</fullName>
    </submittedName>
</protein>
<dbReference type="Pfam" id="PF05638">
    <property type="entry name" value="T6SS_HCP"/>
    <property type="match status" value="1"/>
</dbReference>
<dbReference type="InterPro" id="IPR052947">
    <property type="entry name" value="T6SS_Hcp1_domain"/>
</dbReference>
<dbReference type="InterPro" id="IPR008514">
    <property type="entry name" value="T6SS_Hcp"/>
</dbReference>
<organism evidence="1 2">
    <name type="scientific">Shigella dysenteriae</name>
    <dbReference type="NCBI Taxonomy" id="622"/>
    <lineage>
        <taxon>Bacteria</taxon>
        <taxon>Pseudomonadati</taxon>
        <taxon>Pseudomonadota</taxon>
        <taxon>Gammaproteobacteria</taxon>
        <taxon>Enterobacterales</taxon>
        <taxon>Enterobacteriaceae</taxon>
        <taxon>Shigella</taxon>
    </lineage>
</organism>
<dbReference type="RefSeq" id="WP_000065912.1">
    <property type="nucleotide sequence ID" value="NZ_PUGT01000066.1"/>
</dbReference>
<dbReference type="NCBIfam" id="TIGR03344">
    <property type="entry name" value="VI_effect_Hcp1"/>
    <property type="match status" value="1"/>
</dbReference>
<comment type="caution">
    <text evidence="1">The sequence shown here is derived from an EMBL/GenBank/DDBJ whole genome shotgun (WGS) entry which is preliminary data.</text>
</comment>
<evidence type="ECO:0000313" key="1">
    <source>
        <dbReference type="EMBL" id="PQN10361.1"/>
    </source>
</evidence>
<dbReference type="InterPro" id="IPR044925">
    <property type="entry name" value="His-Me_finger_sf"/>
</dbReference>
<dbReference type="SUPFAM" id="SSF54060">
    <property type="entry name" value="His-Me finger endonucleases"/>
    <property type="match status" value="1"/>
</dbReference>
<dbReference type="InterPro" id="IPR003615">
    <property type="entry name" value="HNH_nuc"/>
</dbReference>
<dbReference type="InterPro" id="IPR036624">
    <property type="entry name" value="Hcp1-lik_sf"/>
</dbReference>